<feature type="transmembrane region" description="Helical" evidence="10">
    <location>
        <begin position="69"/>
        <end position="89"/>
    </location>
</feature>
<comment type="similarity">
    <text evidence="10">Belongs to the CbiN family.</text>
</comment>
<keyword evidence="4 10" id="KW-0169">Cobalamin biosynthesis</keyword>
<dbReference type="EMBL" id="JAQMTI010000247">
    <property type="protein sequence ID" value="MDB9443470.1"/>
    <property type="molecule type" value="Genomic_DNA"/>
</dbReference>
<evidence type="ECO:0000256" key="8">
    <source>
        <dbReference type="ARBA" id="ARBA00023136"/>
    </source>
</evidence>
<evidence type="ECO:0000313" key="12">
    <source>
        <dbReference type="Proteomes" id="UP001211711"/>
    </source>
</evidence>
<protein>
    <recommendedName>
        <fullName evidence="10">Cobalt transport protein CbiN</fullName>
    </recommendedName>
    <alternativeName>
        <fullName evidence="10">Energy-coupling factor transporter probable substrate-capture protein CbiN</fullName>
        <shortName evidence="10">ECF transporter S component CbiN</shortName>
    </alternativeName>
</protein>
<comment type="subunit">
    <text evidence="10">Forms an energy-coupling factor (ECF) transporter complex composed of an ATP-binding protein (A component, CbiO), a transmembrane protein (T component, CbiQ) and 2 possible substrate-capture proteins (S components, CbiM and CbiN) of unknown stoichimetry.</text>
</comment>
<comment type="function">
    <text evidence="10">Part of the energy-coupling factor (ECF) transporter complex CbiMNOQ involved in cobalt import.</text>
</comment>
<keyword evidence="2 10" id="KW-0813">Transport</keyword>
<name>A0ABT4ZVP0_9CYAN</name>
<comment type="subcellular location">
    <subcellularLocation>
        <location evidence="10">Cell membrane</location>
        <topology evidence="10">Multi-pass membrane protein</topology>
    </subcellularLocation>
</comment>
<dbReference type="PANTHER" id="PTHR38662">
    <property type="entry name" value="COBALT TRANSPORT PROTEIN CBIN"/>
    <property type="match status" value="1"/>
</dbReference>
<gene>
    <name evidence="10" type="primary">cbiN</name>
    <name evidence="11" type="ORF">PN497_19200</name>
</gene>
<dbReference type="InterPro" id="IPR003705">
    <property type="entry name" value="CbiN"/>
</dbReference>
<dbReference type="HAMAP" id="MF_00330">
    <property type="entry name" value="CbiN"/>
    <property type="match status" value="1"/>
</dbReference>
<evidence type="ECO:0000256" key="7">
    <source>
        <dbReference type="ARBA" id="ARBA00023065"/>
    </source>
</evidence>
<dbReference type="PANTHER" id="PTHR38662:SF1">
    <property type="entry name" value="COBALT TRANSPORT PROTEIN CBIN"/>
    <property type="match status" value="1"/>
</dbReference>
<organism evidence="11 12">
    <name type="scientific">Sphaerospermopsis kisseleviana CS-549</name>
    <dbReference type="NCBI Taxonomy" id="3021783"/>
    <lineage>
        <taxon>Bacteria</taxon>
        <taxon>Bacillati</taxon>
        <taxon>Cyanobacteriota</taxon>
        <taxon>Cyanophyceae</taxon>
        <taxon>Nostocales</taxon>
        <taxon>Aphanizomenonaceae</taxon>
        <taxon>Sphaerospermopsis</taxon>
        <taxon>Sphaerospermopsis kisseleviana</taxon>
    </lineage>
</organism>
<dbReference type="NCBIfam" id="NF002780">
    <property type="entry name" value="PRK02898.1"/>
    <property type="match status" value="1"/>
</dbReference>
<dbReference type="NCBIfam" id="TIGR01165">
    <property type="entry name" value="cbiN"/>
    <property type="match status" value="1"/>
</dbReference>
<dbReference type="RefSeq" id="WP_096570551.1">
    <property type="nucleotide sequence ID" value="NZ_JAQMTI010000247.1"/>
</dbReference>
<keyword evidence="5 10" id="KW-0812">Transmembrane</keyword>
<dbReference type="Pfam" id="PF02553">
    <property type="entry name" value="CbiN"/>
    <property type="match status" value="1"/>
</dbReference>
<reference evidence="11 12" key="1">
    <citation type="submission" date="2023-01" db="EMBL/GenBank/DDBJ databases">
        <title>Genomes from the Australian National Cyanobacteria Reference Collection.</title>
        <authorList>
            <person name="Willis A."/>
            <person name="Lee E.M.F."/>
        </authorList>
    </citation>
    <scope>NUCLEOTIDE SEQUENCE [LARGE SCALE GENOMIC DNA]</scope>
    <source>
        <strain evidence="11 12">CS-549</strain>
    </source>
</reference>
<dbReference type="Proteomes" id="UP001211711">
    <property type="component" value="Unassembled WGS sequence"/>
</dbReference>
<keyword evidence="9 10" id="KW-0170">Cobalt</keyword>
<proteinExistence type="inferred from homology"/>
<evidence type="ECO:0000313" key="11">
    <source>
        <dbReference type="EMBL" id="MDB9443470.1"/>
    </source>
</evidence>
<evidence type="ECO:0000256" key="9">
    <source>
        <dbReference type="ARBA" id="ARBA00023285"/>
    </source>
</evidence>
<comment type="pathway">
    <text evidence="10">Cofactor biosynthesis; adenosylcobalamin biosynthesis.</text>
</comment>
<comment type="caution">
    <text evidence="11">The sequence shown here is derived from an EMBL/GenBank/DDBJ whole genome shotgun (WGS) entry which is preliminary data.</text>
</comment>
<keyword evidence="7 10" id="KW-0406">Ion transport</keyword>
<keyword evidence="6 10" id="KW-1133">Transmembrane helix</keyword>
<keyword evidence="8 10" id="KW-0472">Membrane</keyword>
<keyword evidence="3 10" id="KW-1003">Cell membrane</keyword>
<feature type="transmembrane region" description="Helical" evidence="10">
    <location>
        <begin position="12"/>
        <end position="28"/>
    </location>
</feature>
<keyword evidence="12" id="KW-1185">Reference proteome</keyword>
<accession>A0ABT4ZVP0</accession>
<evidence type="ECO:0000256" key="6">
    <source>
        <dbReference type="ARBA" id="ARBA00022989"/>
    </source>
</evidence>
<evidence type="ECO:0000256" key="5">
    <source>
        <dbReference type="ARBA" id="ARBA00022692"/>
    </source>
</evidence>
<evidence type="ECO:0000256" key="2">
    <source>
        <dbReference type="ARBA" id="ARBA00022448"/>
    </source>
</evidence>
<evidence type="ECO:0000256" key="1">
    <source>
        <dbReference type="ARBA" id="ARBA00022426"/>
    </source>
</evidence>
<evidence type="ECO:0000256" key="4">
    <source>
        <dbReference type="ARBA" id="ARBA00022573"/>
    </source>
</evidence>
<evidence type="ECO:0000256" key="3">
    <source>
        <dbReference type="ARBA" id="ARBA00022475"/>
    </source>
</evidence>
<evidence type="ECO:0000256" key="10">
    <source>
        <dbReference type="HAMAP-Rule" id="MF_00330"/>
    </source>
</evidence>
<keyword evidence="1 10" id="KW-0171">Cobalt transport</keyword>
<sequence length="100" mass="10828">MNQSKQGFNNWLLVLAVFALAFAPIILVKNAEFGGADDQAKTAISEIQPAYQPWFQSIFEPPSGEVASLLFSAQAAIGAGVIGYVIGLYKGRSQQQKHEE</sequence>